<name>A0A2P2PYM1_RHIMU</name>
<dbReference type="EMBL" id="GGEC01079362">
    <property type="protein sequence ID" value="MBX59846.1"/>
    <property type="molecule type" value="Transcribed_RNA"/>
</dbReference>
<reference evidence="1" key="1">
    <citation type="submission" date="2018-02" db="EMBL/GenBank/DDBJ databases">
        <title>Rhizophora mucronata_Transcriptome.</title>
        <authorList>
            <person name="Meera S.P."/>
            <person name="Sreeshan A."/>
            <person name="Augustine A."/>
        </authorList>
    </citation>
    <scope>NUCLEOTIDE SEQUENCE</scope>
    <source>
        <tissue evidence="1">Leaf</tissue>
    </source>
</reference>
<organism evidence="1">
    <name type="scientific">Rhizophora mucronata</name>
    <name type="common">Asiatic mangrove</name>
    <dbReference type="NCBI Taxonomy" id="61149"/>
    <lineage>
        <taxon>Eukaryota</taxon>
        <taxon>Viridiplantae</taxon>
        <taxon>Streptophyta</taxon>
        <taxon>Embryophyta</taxon>
        <taxon>Tracheophyta</taxon>
        <taxon>Spermatophyta</taxon>
        <taxon>Magnoliopsida</taxon>
        <taxon>eudicotyledons</taxon>
        <taxon>Gunneridae</taxon>
        <taxon>Pentapetalae</taxon>
        <taxon>rosids</taxon>
        <taxon>fabids</taxon>
        <taxon>Malpighiales</taxon>
        <taxon>Rhizophoraceae</taxon>
        <taxon>Rhizophora</taxon>
    </lineage>
</organism>
<proteinExistence type="predicted"/>
<evidence type="ECO:0000313" key="1">
    <source>
        <dbReference type="EMBL" id="MBX59846.1"/>
    </source>
</evidence>
<protein>
    <submittedName>
        <fullName evidence="1">Uncharacterized protein</fullName>
    </submittedName>
</protein>
<sequence length="28" mass="3034">MTKSFIVCVIFCIYLAVLANLAAKSNSI</sequence>
<accession>A0A2P2PYM1</accession>
<dbReference type="AlphaFoldDB" id="A0A2P2PYM1"/>